<dbReference type="Gene3D" id="2.60.120.1140">
    <property type="entry name" value="Protein of unknown function DUF192"/>
    <property type="match status" value="1"/>
</dbReference>
<evidence type="ECO:0008006" key="4">
    <source>
        <dbReference type="Google" id="ProtNLM"/>
    </source>
</evidence>
<dbReference type="InterPro" id="IPR003795">
    <property type="entry name" value="DUF192"/>
</dbReference>
<dbReference type="PANTHER" id="PTHR37953:SF1">
    <property type="entry name" value="UPF0127 PROTEIN MJ1496"/>
    <property type="match status" value="1"/>
</dbReference>
<evidence type="ECO:0000313" key="2">
    <source>
        <dbReference type="EMBL" id="SFK58618.1"/>
    </source>
</evidence>
<dbReference type="STRING" id="1280847.SAMN04488036_101526"/>
<keyword evidence="1" id="KW-0732">Signal</keyword>
<accession>A0A1I4AQ09</accession>
<keyword evidence="3" id="KW-1185">Reference proteome</keyword>
<dbReference type="Pfam" id="PF02643">
    <property type="entry name" value="DUF192"/>
    <property type="match status" value="1"/>
</dbReference>
<gene>
    <name evidence="2" type="ORF">SAMN04488036_101526</name>
</gene>
<dbReference type="RefSeq" id="WP_244503506.1">
    <property type="nucleotide sequence ID" value="NZ_FOSZ01000001.1"/>
</dbReference>
<dbReference type="Proteomes" id="UP000198851">
    <property type="component" value="Unassembled WGS sequence"/>
</dbReference>
<evidence type="ECO:0000313" key="3">
    <source>
        <dbReference type="Proteomes" id="UP000198851"/>
    </source>
</evidence>
<name>A0A1I4AQ09_9RHOB</name>
<dbReference type="AlphaFoldDB" id="A0A1I4AQ09"/>
<sequence>MSALWGASVAASLGAATSVWAGCAPGALEVRGNWGQARFTVEVADTDEERARGLMHRESMPMSAGMLFIYERPERASFWMRNTLIPLDILFADHTGVVRHIHPEAVPLDETPIPGGDGIKYVLEINGGLAEAMGISVGSELRHGEMQQESAKWRCE</sequence>
<proteinExistence type="predicted"/>
<feature type="signal peptide" evidence="1">
    <location>
        <begin position="1"/>
        <end position="21"/>
    </location>
</feature>
<dbReference type="EMBL" id="FOSZ01000001">
    <property type="protein sequence ID" value="SFK58618.1"/>
    <property type="molecule type" value="Genomic_DNA"/>
</dbReference>
<dbReference type="InterPro" id="IPR038695">
    <property type="entry name" value="Saro_0823-like_sf"/>
</dbReference>
<dbReference type="PANTHER" id="PTHR37953">
    <property type="entry name" value="UPF0127 PROTEIN MJ1496"/>
    <property type="match status" value="1"/>
</dbReference>
<evidence type="ECO:0000256" key="1">
    <source>
        <dbReference type="SAM" id="SignalP"/>
    </source>
</evidence>
<organism evidence="2 3">
    <name type="scientific">Shimia haliotis</name>
    <dbReference type="NCBI Taxonomy" id="1280847"/>
    <lineage>
        <taxon>Bacteria</taxon>
        <taxon>Pseudomonadati</taxon>
        <taxon>Pseudomonadota</taxon>
        <taxon>Alphaproteobacteria</taxon>
        <taxon>Rhodobacterales</taxon>
        <taxon>Roseobacteraceae</taxon>
    </lineage>
</organism>
<reference evidence="3" key="1">
    <citation type="submission" date="2016-10" db="EMBL/GenBank/DDBJ databases">
        <authorList>
            <person name="Varghese N."/>
            <person name="Submissions S."/>
        </authorList>
    </citation>
    <scope>NUCLEOTIDE SEQUENCE [LARGE SCALE GENOMIC DNA]</scope>
    <source>
        <strain evidence="3">DSM 28453</strain>
    </source>
</reference>
<feature type="chain" id="PRO_5011595413" description="DUF192 domain-containing protein" evidence="1">
    <location>
        <begin position="22"/>
        <end position="156"/>
    </location>
</feature>
<protein>
    <recommendedName>
        <fullName evidence="4">DUF192 domain-containing protein</fullName>
    </recommendedName>
</protein>